<gene>
    <name evidence="2" type="ORF">MRX98_10035</name>
</gene>
<dbReference type="SUPFAM" id="SSF55729">
    <property type="entry name" value="Acyl-CoA N-acyltransferases (Nat)"/>
    <property type="match status" value="1"/>
</dbReference>
<comment type="caution">
    <text evidence="2">The sequence shown here is derived from an EMBL/GenBank/DDBJ whole genome shotgun (WGS) entry which is preliminary data.</text>
</comment>
<accession>A0AA41UIL7</accession>
<evidence type="ECO:0000259" key="1">
    <source>
        <dbReference type="Pfam" id="PF13480"/>
    </source>
</evidence>
<dbReference type="InterPro" id="IPR016181">
    <property type="entry name" value="Acyl_CoA_acyltransferase"/>
</dbReference>
<feature type="domain" description="BioF2-like acetyltransferase" evidence="1">
    <location>
        <begin position="169"/>
        <end position="312"/>
    </location>
</feature>
<dbReference type="EC" id="2.3.1.-" evidence="2"/>
<reference evidence="2" key="1">
    <citation type="submission" date="2022-04" db="EMBL/GenBank/DDBJ databases">
        <title>Desulfatitalea alkaliphila sp. nov., a novel anaerobic sulfate-reducing bacterium isolated from terrestrial mud volcano, Taman Peninsula, Russia.</title>
        <authorList>
            <person name="Khomyakova M.A."/>
            <person name="Merkel A.Y."/>
            <person name="Slobodkin A.I."/>
        </authorList>
    </citation>
    <scope>NUCLEOTIDE SEQUENCE</scope>
    <source>
        <strain evidence="2">M08but</strain>
    </source>
</reference>
<evidence type="ECO:0000313" key="2">
    <source>
        <dbReference type="EMBL" id="MCJ8500910.1"/>
    </source>
</evidence>
<dbReference type="RefSeq" id="WP_246906699.1">
    <property type="nucleotide sequence ID" value="NZ_JALJRB010000009.1"/>
</dbReference>
<organism evidence="2 3">
    <name type="scientific">Desulfatitalea alkaliphila</name>
    <dbReference type="NCBI Taxonomy" id="2929485"/>
    <lineage>
        <taxon>Bacteria</taxon>
        <taxon>Pseudomonadati</taxon>
        <taxon>Thermodesulfobacteriota</taxon>
        <taxon>Desulfobacteria</taxon>
        <taxon>Desulfobacterales</taxon>
        <taxon>Desulfosarcinaceae</taxon>
        <taxon>Desulfatitalea</taxon>
    </lineage>
</organism>
<keyword evidence="3" id="KW-1185">Reference proteome</keyword>
<protein>
    <submittedName>
        <fullName evidence="2">GNAT family N-acetyltransferase</fullName>
        <ecNumber evidence="2">2.3.1.-</ecNumber>
    </submittedName>
</protein>
<dbReference type="Pfam" id="PF13480">
    <property type="entry name" value="Acetyltransf_6"/>
    <property type="match status" value="1"/>
</dbReference>
<dbReference type="GO" id="GO:0016746">
    <property type="term" value="F:acyltransferase activity"/>
    <property type="evidence" value="ECO:0007669"/>
    <property type="project" value="UniProtKB-KW"/>
</dbReference>
<dbReference type="Gene3D" id="3.40.630.30">
    <property type="match status" value="1"/>
</dbReference>
<name>A0AA41UIL7_9BACT</name>
<keyword evidence="2" id="KW-0808">Transferase</keyword>
<dbReference type="AlphaFoldDB" id="A0AA41UIL7"/>
<dbReference type="InterPro" id="IPR038740">
    <property type="entry name" value="BioF2-like_GNAT_dom"/>
</dbReference>
<proteinExistence type="predicted"/>
<dbReference type="Proteomes" id="UP001165427">
    <property type="component" value="Unassembled WGS sequence"/>
</dbReference>
<keyword evidence="2" id="KW-0012">Acyltransferase</keyword>
<dbReference type="EMBL" id="JALJRB010000009">
    <property type="protein sequence ID" value="MCJ8500910.1"/>
    <property type="molecule type" value="Genomic_DNA"/>
</dbReference>
<evidence type="ECO:0000313" key="3">
    <source>
        <dbReference type="Proteomes" id="UP001165427"/>
    </source>
</evidence>
<sequence>MDAEQLAVREISFDTFADLRQRTEGIWSWGCPFVLPFWLETVQRHLGSPGRPCILAVHDQQEPVGILPLALDGDTARFLGDPDVCDYQDLIAAPGAEAPVLAAILAHLAHRGVGRIDWCTLRPDAAVVAALRQVGPDMLKDMAFETVDVTYEIELPASWDDYLQQLNGKQRHEVRRKIRRLENEARFAYHRVPAEDDLESAVATFIDLFRRNRTDKAAFMTGSMPDFFKALMQRLDQEGMLRLQMLDVNDHPVAAVLCFDYQGVRYLYNSGYDAEHDHLSVGILSKVFGIRSAIALGCRRFDFLRGAEIYKKRTGGKEIGLHRCRGQL</sequence>